<keyword evidence="3" id="KW-0804">Transcription</keyword>
<reference evidence="6 7" key="1">
    <citation type="submission" date="2019-02" db="EMBL/GenBank/DDBJ databases">
        <title>Sequencing the genomes of 1000 actinobacteria strains.</title>
        <authorList>
            <person name="Klenk H.-P."/>
        </authorList>
    </citation>
    <scope>NUCLEOTIDE SEQUENCE [LARGE SCALE GENOMIC DNA]</scope>
    <source>
        <strain evidence="6 7">DSM 45779</strain>
    </source>
</reference>
<protein>
    <submittedName>
        <fullName evidence="6">GntR family transcriptional regulator</fullName>
    </submittedName>
</protein>
<accession>A0A4Q7UQD5</accession>
<dbReference type="InterPro" id="IPR000524">
    <property type="entry name" value="Tscrpt_reg_HTH_GntR"/>
</dbReference>
<evidence type="ECO:0000313" key="6">
    <source>
        <dbReference type="EMBL" id="RZT83997.1"/>
    </source>
</evidence>
<evidence type="ECO:0000313" key="7">
    <source>
        <dbReference type="Proteomes" id="UP000291591"/>
    </source>
</evidence>
<dbReference type="InterPro" id="IPR036390">
    <property type="entry name" value="WH_DNA-bd_sf"/>
</dbReference>
<dbReference type="InterPro" id="IPR028978">
    <property type="entry name" value="Chorismate_lyase_/UTRA_dom_sf"/>
</dbReference>
<dbReference type="InterPro" id="IPR050679">
    <property type="entry name" value="Bact_HTH_transcr_reg"/>
</dbReference>
<dbReference type="Gene3D" id="3.40.1410.10">
    <property type="entry name" value="Chorismate lyase-like"/>
    <property type="match status" value="1"/>
</dbReference>
<organism evidence="6 7">
    <name type="scientific">Pseudonocardia sediminis</name>
    <dbReference type="NCBI Taxonomy" id="1397368"/>
    <lineage>
        <taxon>Bacteria</taxon>
        <taxon>Bacillati</taxon>
        <taxon>Actinomycetota</taxon>
        <taxon>Actinomycetes</taxon>
        <taxon>Pseudonocardiales</taxon>
        <taxon>Pseudonocardiaceae</taxon>
        <taxon>Pseudonocardia</taxon>
    </lineage>
</organism>
<evidence type="ECO:0000256" key="2">
    <source>
        <dbReference type="ARBA" id="ARBA00023125"/>
    </source>
</evidence>
<dbReference type="SUPFAM" id="SSF64288">
    <property type="entry name" value="Chorismate lyase-like"/>
    <property type="match status" value="1"/>
</dbReference>
<dbReference type="EMBL" id="SHKL01000001">
    <property type="protein sequence ID" value="RZT83997.1"/>
    <property type="molecule type" value="Genomic_DNA"/>
</dbReference>
<feature type="domain" description="HTH gntR-type" evidence="4">
    <location>
        <begin position="20"/>
        <end position="81"/>
    </location>
</feature>
<evidence type="ECO:0000256" key="3">
    <source>
        <dbReference type="ARBA" id="ARBA00023163"/>
    </source>
</evidence>
<dbReference type="GO" id="GO:0003677">
    <property type="term" value="F:DNA binding"/>
    <property type="evidence" value="ECO:0007669"/>
    <property type="project" value="UniProtKB-KW"/>
</dbReference>
<sequence>MPVPSPRSSSVTHAQDVRRLRDLLRAAISGGRFPDGRVPGEGELMVGFGASRSTVREALGLLAAEGVVRGTSSRYEQATYEVAGFVPTPPAPPVLRAVDPSVEPVGSRVLDRSGLAAPAPLAAWLDVGPGSPCLRIEFLVLHHGVPSAVETHYVVHPEAGDLIGIPMRGSWETLLDDAGLRRGRTDTWGGRIPADPAVAELLGVAPGSDLVGVEQTTFDPSGRVLDGAVLRIRSDVPRAGTLRPAG</sequence>
<feature type="domain" description="UbiC transcription regulator-associated" evidence="5">
    <location>
        <begin position="100"/>
        <end position="238"/>
    </location>
</feature>
<dbReference type="Proteomes" id="UP000291591">
    <property type="component" value="Unassembled WGS sequence"/>
</dbReference>
<evidence type="ECO:0000259" key="4">
    <source>
        <dbReference type="SMART" id="SM00345"/>
    </source>
</evidence>
<dbReference type="SMART" id="SM00866">
    <property type="entry name" value="UTRA"/>
    <property type="match status" value="1"/>
</dbReference>
<dbReference type="InterPro" id="IPR011663">
    <property type="entry name" value="UTRA"/>
</dbReference>
<keyword evidence="2" id="KW-0238">DNA-binding</keyword>
<dbReference type="PANTHER" id="PTHR44846:SF17">
    <property type="entry name" value="GNTR-FAMILY TRANSCRIPTIONAL REGULATOR"/>
    <property type="match status" value="1"/>
</dbReference>
<dbReference type="Gene3D" id="1.10.10.10">
    <property type="entry name" value="Winged helix-like DNA-binding domain superfamily/Winged helix DNA-binding domain"/>
    <property type="match status" value="1"/>
</dbReference>
<dbReference type="Pfam" id="PF07702">
    <property type="entry name" value="UTRA"/>
    <property type="match status" value="1"/>
</dbReference>
<dbReference type="RefSeq" id="WP_130288679.1">
    <property type="nucleotide sequence ID" value="NZ_SHKL01000001.1"/>
</dbReference>
<dbReference type="PRINTS" id="PR00035">
    <property type="entry name" value="HTHGNTR"/>
</dbReference>
<dbReference type="AlphaFoldDB" id="A0A4Q7UQD5"/>
<keyword evidence="1" id="KW-0805">Transcription regulation</keyword>
<name>A0A4Q7UQD5_PSEST</name>
<keyword evidence="7" id="KW-1185">Reference proteome</keyword>
<dbReference type="Pfam" id="PF00392">
    <property type="entry name" value="GntR"/>
    <property type="match status" value="1"/>
</dbReference>
<dbReference type="OrthoDB" id="3194402at2"/>
<dbReference type="GO" id="GO:0045892">
    <property type="term" value="P:negative regulation of DNA-templated transcription"/>
    <property type="evidence" value="ECO:0007669"/>
    <property type="project" value="TreeGrafter"/>
</dbReference>
<dbReference type="SUPFAM" id="SSF46785">
    <property type="entry name" value="Winged helix' DNA-binding domain"/>
    <property type="match status" value="1"/>
</dbReference>
<dbReference type="SMART" id="SM00345">
    <property type="entry name" value="HTH_GNTR"/>
    <property type="match status" value="1"/>
</dbReference>
<dbReference type="GO" id="GO:0003700">
    <property type="term" value="F:DNA-binding transcription factor activity"/>
    <property type="evidence" value="ECO:0007669"/>
    <property type="project" value="InterPro"/>
</dbReference>
<gene>
    <name evidence="6" type="ORF">EV383_0830</name>
</gene>
<comment type="caution">
    <text evidence="6">The sequence shown here is derived from an EMBL/GenBank/DDBJ whole genome shotgun (WGS) entry which is preliminary data.</text>
</comment>
<dbReference type="PANTHER" id="PTHR44846">
    <property type="entry name" value="MANNOSYL-D-GLYCERATE TRANSPORT/METABOLISM SYSTEM REPRESSOR MNGR-RELATED"/>
    <property type="match status" value="1"/>
</dbReference>
<evidence type="ECO:0000256" key="1">
    <source>
        <dbReference type="ARBA" id="ARBA00023015"/>
    </source>
</evidence>
<dbReference type="InterPro" id="IPR036388">
    <property type="entry name" value="WH-like_DNA-bd_sf"/>
</dbReference>
<proteinExistence type="predicted"/>
<evidence type="ECO:0000259" key="5">
    <source>
        <dbReference type="SMART" id="SM00866"/>
    </source>
</evidence>